<evidence type="ECO:0000313" key="1">
    <source>
        <dbReference type="EMBL" id="SFV39682.1"/>
    </source>
</evidence>
<proteinExistence type="predicted"/>
<sequence length="63" mass="7219">MTTKRQRFVEACLALDMADSFTPRLLYNLIPKRIGQIIGQLYIPFFGVKQNVVLNPRDFVGGF</sequence>
<evidence type="ECO:0000313" key="2">
    <source>
        <dbReference type="Proteomes" id="UP000190935"/>
    </source>
</evidence>
<accession>A0A1K1KLG0</accession>
<reference evidence="2" key="1">
    <citation type="submission" date="2016-11" db="EMBL/GenBank/DDBJ databases">
        <authorList>
            <person name="Papadimitriou K."/>
        </authorList>
    </citation>
    <scope>NUCLEOTIDE SEQUENCE [LARGE SCALE GENOMIC DNA]</scope>
    <source>
        <strain evidence="2">ACA-DC 1533</strain>
    </source>
</reference>
<name>A0A1K1KLG0_9LACO</name>
<gene>
    <name evidence="1" type="ORF">LAC1533_0262</name>
</gene>
<dbReference type="Proteomes" id="UP000190935">
    <property type="component" value="Chromosome I"/>
</dbReference>
<dbReference type="KEGG" id="laca:LAC1533_0262"/>
<dbReference type="AlphaFoldDB" id="A0A1K1KLG0"/>
<protein>
    <submittedName>
        <fullName evidence="1">Uncharacterized protein</fullName>
    </submittedName>
</protein>
<dbReference type="EMBL" id="LT630287">
    <property type="protein sequence ID" value="SFV39682.1"/>
    <property type="molecule type" value="Genomic_DNA"/>
</dbReference>
<organism evidence="1 2">
    <name type="scientific">Ligilactobacillus acidipiscis</name>
    <dbReference type="NCBI Taxonomy" id="89059"/>
    <lineage>
        <taxon>Bacteria</taxon>
        <taxon>Bacillati</taxon>
        <taxon>Bacillota</taxon>
        <taxon>Bacilli</taxon>
        <taxon>Lactobacillales</taxon>
        <taxon>Lactobacillaceae</taxon>
        <taxon>Ligilactobacillus</taxon>
    </lineage>
</organism>